<dbReference type="Proteomes" id="UP000006727">
    <property type="component" value="Chromosome 6"/>
</dbReference>
<keyword evidence="3 8" id="KW-0808">Transferase</keyword>
<keyword evidence="4 8" id="KW-0548">Nucleotidyltransferase</keyword>
<evidence type="ECO:0000256" key="1">
    <source>
        <dbReference type="ARBA" id="ARBA00005762"/>
    </source>
</evidence>
<feature type="compositionally biased region" description="Low complexity" evidence="9">
    <location>
        <begin position="63"/>
        <end position="74"/>
    </location>
</feature>
<proteinExistence type="inferred from homology"/>
<dbReference type="Gramene" id="Pp3c6_8520V3.1">
    <property type="protein sequence ID" value="Pp3c6_8520V3.1"/>
    <property type="gene ID" value="Pp3c6_8520"/>
</dbReference>
<evidence type="ECO:0000256" key="6">
    <source>
        <dbReference type="ARBA" id="ARBA00023158"/>
    </source>
</evidence>
<dbReference type="GO" id="GO:0030422">
    <property type="term" value="P:siRNA processing"/>
    <property type="evidence" value="ECO:0000318"/>
    <property type="project" value="GO_Central"/>
</dbReference>
<feature type="compositionally biased region" description="Polar residues" evidence="9">
    <location>
        <begin position="23"/>
        <end position="33"/>
    </location>
</feature>
<feature type="compositionally biased region" description="Basic and acidic residues" evidence="9">
    <location>
        <begin position="53"/>
        <end position="62"/>
    </location>
</feature>
<name>A0A2K1KEU8_PHYPA</name>
<reference evidence="12 14" key="2">
    <citation type="journal article" date="2018" name="Plant J.">
        <title>The Physcomitrella patens chromosome-scale assembly reveals moss genome structure and evolution.</title>
        <authorList>
            <person name="Lang D."/>
            <person name="Ullrich K.K."/>
            <person name="Murat F."/>
            <person name="Fuchs J."/>
            <person name="Jenkins J."/>
            <person name="Haas F.B."/>
            <person name="Piednoel M."/>
            <person name="Gundlach H."/>
            <person name="Van Bel M."/>
            <person name="Meyberg R."/>
            <person name="Vives C."/>
            <person name="Morata J."/>
            <person name="Symeonidi A."/>
            <person name="Hiss M."/>
            <person name="Muchero W."/>
            <person name="Kamisugi Y."/>
            <person name="Saleh O."/>
            <person name="Blanc G."/>
            <person name="Decker E.L."/>
            <person name="van Gessel N."/>
            <person name="Grimwood J."/>
            <person name="Hayes R.D."/>
            <person name="Graham S.W."/>
            <person name="Gunter L.E."/>
            <person name="McDaniel S.F."/>
            <person name="Hoernstein S.N.W."/>
            <person name="Larsson A."/>
            <person name="Li F.W."/>
            <person name="Perroud P.F."/>
            <person name="Phillips J."/>
            <person name="Ranjan P."/>
            <person name="Rokshar D.S."/>
            <person name="Rothfels C.J."/>
            <person name="Schneider L."/>
            <person name="Shu S."/>
            <person name="Stevenson D.W."/>
            <person name="Thummler F."/>
            <person name="Tillich M."/>
            <person name="Villarreal Aguilar J.C."/>
            <person name="Widiez T."/>
            <person name="Wong G.K."/>
            <person name="Wymore A."/>
            <person name="Zhang Y."/>
            <person name="Zimmer A.D."/>
            <person name="Quatrano R.S."/>
            <person name="Mayer K.F.X."/>
            <person name="Goodstein D."/>
            <person name="Casacuberta J.M."/>
            <person name="Vandepoele K."/>
            <person name="Reski R."/>
            <person name="Cuming A.C."/>
            <person name="Tuskan G.A."/>
            <person name="Maumus F."/>
            <person name="Salse J."/>
            <person name="Schmutz J."/>
            <person name="Rensing S.A."/>
        </authorList>
    </citation>
    <scope>NUCLEOTIDE SEQUENCE [LARGE SCALE GENOMIC DNA]</scope>
    <source>
        <strain evidence="13 14">cv. Gransden 2004</strain>
    </source>
</reference>
<feature type="domain" description="RDRP core" evidence="10">
    <location>
        <begin position="293"/>
        <end position="892"/>
    </location>
</feature>
<reference evidence="12 14" key="1">
    <citation type="journal article" date="2008" name="Science">
        <title>The Physcomitrella genome reveals evolutionary insights into the conquest of land by plants.</title>
        <authorList>
            <person name="Rensing S."/>
            <person name="Lang D."/>
            <person name="Zimmer A."/>
            <person name="Terry A."/>
            <person name="Salamov A."/>
            <person name="Shapiro H."/>
            <person name="Nishiyama T."/>
            <person name="Perroud P.-F."/>
            <person name="Lindquist E."/>
            <person name="Kamisugi Y."/>
            <person name="Tanahashi T."/>
            <person name="Sakakibara K."/>
            <person name="Fujita T."/>
            <person name="Oishi K."/>
            <person name="Shin-I T."/>
            <person name="Kuroki Y."/>
            <person name="Toyoda A."/>
            <person name="Suzuki Y."/>
            <person name="Hashimoto A."/>
            <person name="Yamaguchi K."/>
            <person name="Sugano A."/>
            <person name="Kohara Y."/>
            <person name="Fujiyama A."/>
            <person name="Anterola A."/>
            <person name="Aoki S."/>
            <person name="Ashton N."/>
            <person name="Barbazuk W.B."/>
            <person name="Barker E."/>
            <person name="Bennetzen J."/>
            <person name="Bezanilla M."/>
            <person name="Blankenship R."/>
            <person name="Cho S.H."/>
            <person name="Dutcher S."/>
            <person name="Estelle M."/>
            <person name="Fawcett J.A."/>
            <person name="Gundlach H."/>
            <person name="Hanada K."/>
            <person name="Heyl A."/>
            <person name="Hicks K.A."/>
            <person name="Hugh J."/>
            <person name="Lohr M."/>
            <person name="Mayer K."/>
            <person name="Melkozernov A."/>
            <person name="Murata T."/>
            <person name="Nelson D."/>
            <person name="Pils B."/>
            <person name="Prigge M."/>
            <person name="Reiss B."/>
            <person name="Renner T."/>
            <person name="Rombauts S."/>
            <person name="Rushton P."/>
            <person name="Sanderfoot A."/>
            <person name="Schween G."/>
            <person name="Shiu S.-H."/>
            <person name="Stueber K."/>
            <person name="Theodoulou F.L."/>
            <person name="Tu H."/>
            <person name="Van de Peer Y."/>
            <person name="Verrier P.J."/>
            <person name="Waters E."/>
            <person name="Wood A."/>
            <person name="Yang L."/>
            <person name="Cove D."/>
            <person name="Cuming A."/>
            <person name="Hasebe M."/>
            <person name="Lucas S."/>
            <person name="Mishler D.B."/>
            <person name="Reski R."/>
            <person name="Grigoriev I."/>
            <person name="Quatrano R.S."/>
            <person name="Boore J.L."/>
        </authorList>
    </citation>
    <scope>NUCLEOTIDE SEQUENCE [LARGE SCALE GENOMIC DNA]</scope>
    <source>
        <strain evidence="13 14">cv. Gransden 2004</strain>
    </source>
</reference>
<evidence type="ECO:0000256" key="8">
    <source>
        <dbReference type="RuleBase" id="RU363098"/>
    </source>
</evidence>
<dbReference type="EnsemblPlants" id="Pp3c6_8521V3.2">
    <property type="protein sequence ID" value="Pp3c6_8521V3.2"/>
    <property type="gene ID" value="Pp3c6_8521"/>
</dbReference>
<feature type="domain" description="RDRP C-terminal head" evidence="11">
    <location>
        <begin position="930"/>
        <end position="1014"/>
    </location>
</feature>
<evidence type="ECO:0000256" key="2">
    <source>
        <dbReference type="ARBA" id="ARBA00022484"/>
    </source>
</evidence>
<dbReference type="GO" id="GO:0003723">
    <property type="term" value="F:RNA binding"/>
    <property type="evidence" value="ECO:0007669"/>
    <property type="project" value="UniProtKB-KW"/>
</dbReference>
<dbReference type="InterPro" id="IPR058752">
    <property type="entry name" value="RDRP_C_head"/>
</dbReference>
<dbReference type="InterPro" id="IPR007855">
    <property type="entry name" value="RDRP"/>
</dbReference>
<evidence type="ECO:0000256" key="5">
    <source>
        <dbReference type="ARBA" id="ARBA00022884"/>
    </source>
</evidence>
<dbReference type="EC" id="2.7.7.48" evidence="8"/>
<evidence type="ECO:0000313" key="12">
    <source>
        <dbReference type="EMBL" id="PNR52304.1"/>
    </source>
</evidence>
<evidence type="ECO:0000313" key="13">
    <source>
        <dbReference type="EnsemblPlants" id="Pp3c6_8520V3.1"/>
    </source>
</evidence>
<evidence type="ECO:0000256" key="9">
    <source>
        <dbReference type="SAM" id="MobiDB-lite"/>
    </source>
</evidence>
<feature type="region of interest" description="Disordered" evidence="9">
    <location>
        <begin position="18"/>
        <end position="83"/>
    </location>
</feature>
<dbReference type="GeneID" id="112283568"/>
<evidence type="ECO:0000256" key="7">
    <source>
        <dbReference type="ARBA" id="ARBA00048744"/>
    </source>
</evidence>
<dbReference type="PANTHER" id="PTHR23079">
    <property type="entry name" value="RNA-DEPENDENT RNA POLYMERASE"/>
    <property type="match status" value="1"/>
</dbReference>
<evidence type="ECO:0000256" key="4">
    <source>
        <dbReference type="ARBA" id="ARBA00022695"/>
    </source>
</evidence>
<evidence type="ECO:0000259" key="11">
    <source>
        <dbReference type="Pfam" id="PF26253"/>
    </source>
</evidence>
<dbReference type="EMBL" id="ABEU02000006">
    <property type="protein sequence ID" value="PNR52304.1"/>
    <property type="molecule type" value="Genomic_DNA"/>
</dbReference>
<keyword evidence="6 8" id="KW-0943">RNA-mediated gene silencing</keyword>
<organism evidence="12">
    <name type="scientific">Physcomitrium patens</name>
    <name type="common">Spreading-leaved earth moss</name>
    <name type="synonym">Physcomitrella patens</name>
    <dbReference type="NCBI Taxonomy" id="3218"/>
    <lineage>
        <taxon>Eukaryota</taxon>
        <taxon>Viridiplantae</taxon>
        <taxon>Streptophyta</taxon>
        <taxon>Embryophyta</taxon>
        <taxon>Bryophyta</taxon>
        <taxon>Bryophytina</taxon>
        <taxon>Bryopsida</taxon>
        <taxon>Funariidae</taxon>
        <taxon>Funariales</taxon>
        <taxon>Funariaceae</taxon>
        <taxon>Physcomitrium</taxon>
    </lineage>
</organism>
<accession>A0A2K1KEU8</accession>
<dbReference type="OrthoDB" id="6513042at2759"/>
<sequence>MRGVRKLLSWAALNGCEEEDSKFTSGSKFTSPVKNPWNLEVESDEEEFVDSSGRFENEEKVSENSTSSKSSSDSGHGRSDACGRCSGADRKRLIENFLSSGEEREDPLMHHFWKFLSDIEAAVTPVSLGHETVQGFEKTRSEYRLSSPATTLKQTQLEKLEKLTPLDKDWNCLYPSVAEDQFCWPWIDLTEPQLALGKLDFEKFMVTLSCLGELDLQPEKVLTLEQIKKLERLDLEDVAGYVSREVAISRGVRDEEVPRISKEWLTKGPFSFECNVDKHGVCKFKVVKPRPASTLLHRTFGEDRVMPVYFNESPTEDKFQLVRDGILVGLRRYRLWTFKDSGKEEFSNRSKPYDKDYQRAVKCIFICTESLADVDLADSNFKYFKTIEAARCHIVHIHTVPTMSKFASRLQLALSKSVTANLNWDEIKVRQIPDILSTTLDNSGKFMSHTEGTAEISPDVARLIPCSVFKGKVNKSMGYPTLIQGRLFWKGMAIKGTWQVNHQLKGLQILYRPSMVKVTTDAALKDFPTINSFEIVNTNTCYKLKEEAKLSQDLIFLLSVNNVPASFFLEHVEKALENLHSFFTTRGQVFRELKRCSQDYDVGDQTLRMIMANIPMNNPQMQKNLKKISQDKIALLRKGCVPLPQSCYLMGTCDPTKERVLKPNEVAVIKNGDKVLGKVLVYKNPGKHWGDVHVFDAVWDERLNPYVGPANQTIFFSVRGNRPVVDEIANSDLDGDFYWVCFNTQLISLFTPSPPWTRIGERTSYPVGNGPSSLTPRAAEYALFEKFLNSRFKTYKPMPLSATYWIAHMDRYLTLKYADEYSEELELLSETILELIDIFYRALDADKTGEEVKLRRGLEPKCYPHFMRKQNQTSRRTYYTSTSILGQIYDMVDKNADRLGYRPEETIAYDPKFEFGRFDRYIENWRGLLQQYNKDTQAAFKNNELDRVIARYQEILKGQNKSIIQVLEEASALYIVNHEHAEMTLRKGYTPTLNCAWNVALEYLCEIYASQEERKPYILSASAREDIFGPSNSES</sequence>
<dbReference type="InterPro" id="IPR057596">
    <property type="entry name" value="RDRP_core"/>
</dbReference>
<dbReference type="GO" id="GO:0031380">
    <property type="term" value="C:nuclear RNA-directed RNA polymerase complex"/>
    <property type="evidence" value="ECO:0000318"/>
    <property type="project" value="GO_Central"/>
</dbReference>
<dbReference type="GO" id="GO:0003968">
    <property type="term" value="F:RNA-directed RNA polymerase activity"/>
    <property type="evidence" value="ECO:0000318"/>
    <property type="project" value="GO_Central"/>
</dbReference>
<dbReference type="RefSeq" id="XP_024378192.1">
    <property type="nucleotide sequence ID" value="XM_024522424.2"/>
</dbReference>
<protein>
    <recommendedName>
        <fullName evidence="8">RNA-dependent RNA polymerase</fullName>
        <ecNumber evidence="8">2.7.7.48</ecNumber>
    </recommendedName>
</protein>
<evidence type="ECO:0000259" key="10">
    <source>
        <dbReference type="Pfam" id="PF05183"/>
    </source>
</evidence>
<reference evidence="13" key="3">
    <citation type="submission" date="2020-12" db="UniProtKB">
        <authorList>
            <consortium name="EnsemblPlants"/>
        </authorList>
    </citation>
    <scope>IDENTIFICATION</scope>
</reference>
<dbReference type="EnsemblPlants" id="Pp3c6_8520V3.1">
    <property type="protein sequence ID" value="Pp3c6_8520V3.1"/>
    <property type="gene ID" value="Pp3c6_8520"/>
</dbReference>
<dbReference type="Pfam" id="PF05183">
    <property type="entry name" value="RdRP"/>
    <property type="match status" value="1"/>
</dbReference>
<gene>
    <name evidence="13" type="primary">LOC112283568</name>
    <name evidence="12" type="ORF">PHYPA_008678</name>
</gene>
<keyword evidence="14" id="KW-1185">Reference proteome</keyword>
<evidence type="ECO:0000313" key="14">
    <source>
        <dbReference type="Proteomes" id="UP000006727"/>
    </source>
</evidence>
<dbReference type="Pfam" id="PF26253">
    <property type="entry name" value="RdRP_head"/>
    <property type="match status" value="1"/>
</dbReference>
<dbReference type="Gramene" id="Pp3c6_8521V3.2">
    <property type="protein sequence ID" value="Pp3c6_8521V3.2"/>
    <property type="gene ID" value="Pp3c6_8521"/>
</dbReference>
<dbReference type="PANTHER" id="PTHR23079:SF55">
    <property type="entry name" value="RNA-DIRECTED RNA POLYMERASE"/>
    <property type="match status" value="1"/>
</dbReference>
<comment type="function">
    <text evidence="8">Probably involved in the RNA silencing pathway and required for the generation of small interfering RNAs (siRNAs).</text>
</comment>
<dbReference type="AlphaFoldDB" id="A0A2K1KEU8"/>
<keyword evidence="2 8" id="KW-0696">RNA-directed RNA polymerase</keyword>
<dbReference type="STRING" id="3218.A0A2K1KEU8"/>
<comment type="catalytic activity">
    <reaction evidence="7 8">
        <text>RNA(n) + a ribonucleoside 5'-triphosphate = RNA(n+1) + diphosphate</text>
        <dbReference type="Rhea" id="RHEA:21248"/>
        <dbReference type="Rhea" id="RHEA-COMP:14527"/>
        <dbReference type="Rhea" id="RHEA-COMP:17342"/>
        <dbReference type="ChEBI" id="CHEBI:33019"/>
        <dbReference type="ChEBI" id="CHEBI:61557"/>
        <dbReference type="ChEBI" id="CHEBI:140395"/>
        <dbReference type="EC" id="2.7.7.48"/>
    </reaction>
</comment>
<evidence type="ECO:0000256" key="3">
    <source>
        <dbReference type="ARBA" id="ARBA00022679"/>
    </source>
</evidence>
<keyword evidence="5 8" id="KW-0694">RNA-binding</keyword>
<dbReference type="PaxDb" id="3218-PP1S386_30V6.1"/>
<comment type="similarity">
    <text evidence="1 8">Belongs to the RdRP family.</text>
</comment>